<name>A0A061BGX4_RHOTO</name>
<gene>
    <name evidence="6" type="ORF">RHTO0S_19e00210g</name>
</gene>
<dbReference type="PANTHER" id="PTHR23294:SF59">
    <property type="entry name" value="UNC93-LIKE PROTEIN C922.05C"/>
    <property type="match status" value="1"/>
</dbReference>
<dbReference type="InterPro" id="IPR051617">
    <property type="entry name" value="UNC-93-like_regulator"/>
</dbReference>
<feature type="transmembrane region" description="Helical" evidence="5">
    <location>
        <begin position="390"/>
        <end position="411"/>
    </location>
</feature>
<keyword evidence="3 5" id="KW-1133">Transmembrane helix</keyword>
<sequence>MSNLDAARVAEELPPLPHRSRLQRLYASPVVQVFLISAICFCTPGIFNANSGVGGGGQVNPKTANDANVALYACFAVVGFASGSIINRIGARLAFSIGASGYALYMGSLLSYNINGNRGFVVAAGALLGVCAGLLWTAQGSLMLAYGTEQTKGRLIALFWIVFNLGGALGSAIEVGLTWKSTSNTVGNSVYIVFLVIAACGSFLPLLLVDPATMVRSDGTRVIPPVHPTWKKEVVGMWQLMRKEVILVFLLPLFFSSNFGYTWQQNSFNGALFTLRTRSLNSFLFWSCQMVGAGIFGILIDLKRFRRKSRAWVALAVLLAFHCAVWGSGYHYQKDYYRTPDGASHPRIDLRDAGYGGRAALYVFMGILDAITQNYAYWLMGAIFNQPASLARLVGVYKAIQSAGAAGAFAMDSAETAYMSELAATWAVCVAGLVFCIPVLIFRLKDHTDDELVVEVGSHDEISSTSEKKADEAEL</sequence>
<feature type="transmembrane region" description="Helical" evidence="5">
    <location>
        <begin position="67"/>
        <end position="86"/>
    </location>
</feature>
<dbReference type="InterPro" id="IPR036259">
    <property type="entry name" value="MFS_trans_sf"/>
</dbReference>
<evidence type="ECO:0000256" key="1">
    <source>
        <dbReference type="ARBA" id="ARBA00004141"/>
    </source>
</evidence>
<dbReference type="PANTHER" id="PTHR23294">
    <property type="entry name" value="ET TRANSLATION PRODUCT-RELATED"/>
    <property type="match status" value="1"/>
</dbReference>
<dbReference type="EMBL" id="LK052954">
    <property type="protein sequence ID" value="CDR48589.1"/>
    <property type="molecule type" value="Genomic_DNA"/>
</dbReference>
<feature type="transmembrane region" description="Helical" evidence="5">
    <location>
        <begin position="120"/>
        <end position="145"/>
    </location>
</feature>
<dbReference type="GO" id="GO:0022857">
    <property type="term" value="F:transmembrane transporter activity"/>
    <property type="evidence" value="ECO:0007669"/>
    <property type="project" value="InterPro"/>
</dbReference>
<dbReference type="SUPFAM" id="SSF103473">
    <property type="entry name" value="MFS general substrate transporter"/>
    <property type="match status" value="1"/>
</dbReference>
<feature type="transmembrane region" description="Helical" evidence="5">
    <location>
        <begin position="359"/>
        <end position="378"/>
    </location>
</feature>
<dbReference type="AlphaFoldDB" id="A0A061BGX4"/>
<keyword evidence="2 5" id="KW-0812">Transmembrane</keyword>
<dbReference type="GO" id="GO:0016020">
    <property type="term" value="C:membrane"/>
    <property type="evidence" value="ECO:0007669"/>
    <property type="project" value="UniProtKB-SubCell"/>
</dbReference>
<protein>
    <submittedName>
        <fullName evidence="6">RHTO0S19e00210g1_1</fullName>
    </submittedName>
</protein>
<dbReference type="OrthoDB" id="196103at2759"/>
<feature type="transmembrane region" description="Helical" evidence="5">
    <location>
        <begin position="157"/>
        <end position="177"/>
    </location>
</feature>
<feature type="transmembrane region" description="Helical" evidence="5">
    <location>
        <begin position="312"/>
        <end position="332"/>
    </location>
</feature>
<evidence type="ECO:0000256" key="3">
    <source>
        <dbReference type="ARBA" id="ARBA00022989"/>
    </source>
</evidence>
<feature type="transmembrane region" description="Helical" evidence="5">
    <location>
        <begin position="245"/>
        <end position="263"/>
    </location>
</feature>
<reference evidence="6" key="1">
    <citation type="journal article" date="2014" name="Genome Announc.">
        <title>Draft genome sequence of Rhodosporidium toruloides CECT1137, an oleaginous yeast of biotechnological interest.</title>
        <authorList>
            <person name="Morin N."/>
            <person name="Calcas X."/>
            <person name="Devillers H."/>
            <person name="Durrens P."/>
            <person name="Sherman D.J."/>
            <person name="Nicaud J.-M."/>
            <person name="Neuveglise C."/>
        </authorList>
    </citation>
    <scope>NUCLEOTIDE SEQUENCE</scope>
    <source>
        <strain evidence="6">CECT1137</strain>
    </source>
</reference>
<dbReference type="Gene3D" id="1.20.1250.20">
    <property type="entry name" value="MFS general substrate transporter like domains"/>
    <property type="match status" value="2"/>
</dbReference>
<evidence type="ECO:0000256" key="4">
    <source>
        <dbReference type="ARBA" id="ARBA00023136"/>
    </source>
</evidence>
<feature type="transmembrane region" description="Helical" evidence="5">
    <location>
        <begin position="283"/>
        <end position="300"/>
    </location>
</feature>
<proteinExistence type="predicted"/>
<dbReference type="InterPro" id="IPR011701">
    <property type="entry name" value="MFS"/>
</dbReference>
<dbReference type="Pfam" id="PF07690">
    <property type="entry name" value="MFS_1"/>
    <property type="match status" value="1"/>
</dbReference>
<organism evidence="6">
    <name type="scientific">Rhodotorula toruloides</name>
    <name type="common">Yeast</name>
    <name type="synonym">Rhodosporidium toruloides</name>
    <dbReference type="NCBI Taxonomy" id="5286"/>
    <lineage>
        <taxon>Eukaryota</taxon>
        <taxon>Fungi</taxon>
        <taxon>Dikarya</taxon>
        <taxon>Basidiomycota</taxon>
        <taxon>Pucciniomycotina</taxon>
        <taxon>Microbotryomycetes</taxon>
        <taxon>Sporidiobolales</taxon>
        <taxon>Sporidiobolaceae</taxon>
        <taxon>Rhodotorula</taxon>
    </lineage>
</organism>
<evidence type="ECO:0000256" key="2">
    <source>
        <dbReference type="ARBA" id="ARBA00022692"/>
    </source>
</evidence>
<keyword evidence="4 5" id="KW-0472">Membrane</keyword>
<feature type="transmembrane region" description="Helical" evidence="5">
    <location>
        <begin position="25"/>
        <end position="47"/>
    </location>
</feature>
<feature type="transmembrane region" description="Helical" evidence="5">
    <location>
        <begin position="423"/>
        <end position="442"/>
    </location>
</feature>
<accession>A0A061BGX4</accession>
<feature type="transmembrane region" description="Helical" evidence="5">
    <location>
        <begin position="93"/>
        <end position="114"/>
    </location>
</feature>
<feature type="transmembrane region" description="Helical" evidence="5">
    <location>
        <begin position="189"/>
        <end position="209"/>
    </location>
</feature>
<comment type="subcellular location">
    <subcellularLocation>
        <location evidence="1">Membrane</location>
        <topology evidence="1">Multi-pass membrane protein</topology>
    </subcellularLocation>
</comment>
<evidence type="ECO:0000313" key="6">
    <source>
        <dbReference type="EMBL" id="CDR48589.1"/>
    </source>
</evidence>
<evidence type="ECO:0000256" key="5">
    <source>
        <dbReference type="SAM" id="Phobius"/>
    </source>
</evidence>